<evidence type="ECO:0000256" key="18">
    <source>
        <dbReference type="ARBA" id="ARBA00048666"/>
    </source>
</evidence>
<evidence type="ECO:0000256" key="7">
    <source>
        <dbReference type="ARBA" id="ARBA00022741"/>
    </source>
</evidence>
<dbReference type="GO" id="GO:0005524">
    <property type="term" value="F:ATP binding"/>
    <property type="evidence" value="ECO:0007669"/>
    <property type="project" value="UniProtKB-KW"/>
</dbReference>
<dbReference type="Proteomes" id="UP000678499">
    <property type="component" value="Unassembled WGS sequence"/>
</dbReference>
<dbReference type="PROSITE" id="PS00455">
    <property type="entry name" value="AMP_BINDING"/>
    <property type="match status" value="1"/>
</dbReference>
<dbReference type="OrthoDB" id="288590at2759"/>
<reference evidence="24" key="1">
    <citation type="submission" date="2020-11" db="EMBL/GenBank/DDBJ databases">
        <authorList>
            <person name="Tran Van P."/>
        </authorList>
    </citation>
    <scope>NUCLEOTIDE SEQUENCE</scope>
</reference>
<dbReference type="Pfam" id="PF13193">
    <property type="entry name" value="AMP-binding_C"/>
    <property type="match status" value="1"/>
</dbReference>
<feature type="domain" description="AMP-binding enzyme C-terminal" evidence="23">
    <location>
        <begin position="626"/>
        <end position="701"/>
    </location>
</feature>
<dbReference type="PANTHER" id="PTHR43107">
    <property type="entry name" value="LONG-CHAIN FATTY ACID TRANSPORT PROTEIN"/>
    <property type="match status" value="1"/>
</dbReference>
<dbReference type="Pfam" id="PF00501">
    <property type="entry name" value="AMP-binding"/>
    <property type="match status" value="2"/>
</dbReference>
<proteinExistence type="inferred from homology"/>
<dbReference type="GO" id="GO:0044539">
    <property type="term" value="P:long-chain fatty acid import into cell"/>
    <property type="evidence" value="ECO:0007669"/>
    <property type="project" value="TreeGrafter"/>
</dbReference>
<feature type="domain" description="AMP-dependent synthetase/ligase" evidence="22">
    <location>
        <begin position="88"/>
        <end position="336"/>
    </location>
</feature>
<keyword evidence="12" id="KW-0472">Membrane</keyword>
<comment type="similarity">
    <text evidence="2">Belongs to the ATP-dependent AMP-binding enzyme family.</text>
</comment>
<dbReference type="Gene3D" id="3.40.50.12780">
    <property type="entry name" value="N-terminal domain of ligase-like"/>
    <property type="match status" value="2"/>
</dbReference>
<evidence type="ECO:0000313" key="24">
    <source>
        <dbReference type="EMBL" id="CAD7275725.1"/>
    </source>
</evidence>
<keyword evidence="9" id="KW-0067">ATP-binding</keyword>
<dbReference type="GO" id="GO:0005324">
    <property type="term" value="F:long-chain fatty acid transmembrane transporter activity"/>
    <property type="evidence" value="ECO:0007669"/>
    <property type="project" value="TreeGrafter"/>
</dbReference>
<dbReference type="InterPro" id="IPR042099">
    <property type="entry name" value="ANL_N_sf"/>
</dbReference>
<evidence type="ECO:0000256" key="13">
    <source>
        <dbReference type="ARBA" id="ARBA00023140"/>
    </source>
</evidence>
<dbReference type="PANTHER" id="PTHR43107:SF15">
    <property type="entry name" value="FATTY ACID TRANSPORT PROTEIN 3, ISOFORM A"/>
    <property type="match status" value="1"/>
</dbReference>
<gene>
    <name evidence="24" type="ORF">NMOB1V02_LOCUS3514</name>
</gene>
<dbReference type="GO" id="GO:0004467">
    <property type="term" value="F:long-chain fatty acid-CoA ligase activity"/>
    <property type="evidence" value="ECO:0007669"/>
    <property type="project" value="UniProtKB-EC"/>
</dbReference>
<dbReference type="GO" id="GO:0005886">
    <property type="term" value="C:plasma membrane"/>
    <property type="evidence" value="ECO:0007669"/>
    <property type="project" value="UniProtKB-SubCell"/>
</dbReference>
<keyword evidence="3" id="KW-0813">Transport</keyword>
<comment type="subcellular location">
    <subcellularLocation>
        <location evidence="1">Cell membrane</location>
        <topology evidence="1">Multi-pass membrane protein</topology>
    </subcellularLocation>
    <subcellularLocation>
        <location evidence="17">Peroxisome membrane</location>
    </subcellularLocation>
</comment>
<evidence type="ECO:0000256" key="16">
    <source>
        <dbReference type="ARBA" id="ARBA00041297"/>
    </source>
</evidence>
<evidence type="ECO:0000256" key="1">
    <source>
        <dbReference type="ARBA" id="ARBA00004651"/>
    </source>
</evidence>
<keyword evidence="4" id="KW-1003">Cell membrane</keyword>
<evidence type="ECO:0000256" key="10">
    <source>
        <dbReference type="ARBA" id="ARBA00022989"/>
    </source>
</evidence>
<keyword evidence="13" id="KW-0576">Peroxisome</keyword>
<feature type="domain" description="AMP-dependent synthetase/ligase" evidence="22">
    <location>
        <begin position="371"/>
        <end position="552"/>
    </location>
</feature>
<keyword evidence="8" id="KW-0276">Fatty acid metabolism</keyword>
<evidence type="ECO:0000259" key="23">
    <source>
        <dbReference type="Pfam" id="PF13193"/>
    </source>
</evidence>
<dbReference type="EMBL" id="CAJPEX010000469">
    <property type="protein sequence ID" value="CAG0915877.1"/>
    <property type="molecule type" value="Genomic_DNA"/>
</dbReference>
<dbReference type="FunFam" id="3.30.300.30:FF:000002">
    <property type="entry name" value="Long-chain fatty acid transport protein 1"/>
    <property type="match status" value="1"/>
</dbReference>
<evidence type="ECO:0000313" key="25">
    <source>
        <dbReference type="Proteomes" id="UP000678499"/>
    </source>
</evidence>
<dbReference type="SUPFAM" id="SSF56801">
    <property type="entry name" value="Acetyl-CoA synthetase-like"/>
    <property type="match status" value="2"/>
</dbReference>
<evidence type="ECO:0000259" key="22">
    <source>
        <dbReference type="Pfam" id="PF00501"/>
    </source>
</evidence>
<evidence type="ECO:0000256" key="8">
    <source>
        <dbReference type="ARBA" id="ARBA00022832"/>
    </source>
</evidence>
<dbReference type="GO" id="GO:0005778">
    <property type="term" value="C:peroxisomal membrane"/>
    <property type="evidence" value="ECO:0007669"/>
    <property type="project" value="UniProtKB-SubCell"/>
</dbReference>
<dbReference type="FunFam" id="3.40.50.12780:FF:000019">
    <property type="entry name" value="Long-chain fatty acid transporter"/>
    <property type="match status" value="1"/>
</dbReference>
<protein>
    <recommendedName>
        <fullName evidence="20">Very long-chain fatty acid transport protein</fullName>
        <ecNumber evidence="14">6.2.1.3</ecNumber>
    </recommendedName>
    <alternativeName>
        <fullName evidence="16">Long-chain-fatty-acid--CoA ligase</fullName>
    </alternativeName>
    <alternativeName>
        <fullName evidence="21">Very-long-chain acyl-CoA synthetase</fullName>
    </alternativeName>
</protein>
<evidence type="ECO:0000256" key="12">
    <source>
        <dbReference type="ARBA" id="ARBA00023136"/>
    </source>
</evidence>
<dbReference type="EC" id="6.2.1.3" evidence="14"/>
<evidence type="ECO:0000256" key="21">
    <source>
        <dbReference type="ARBA" id="ARBA00078285"/>
    </source>
</evidence>
<keyword evidence="25" id="KW-1185">Reference proteome</keyword>
<dbReference type="InterPro" id="IPR020845">
    <property type="entry name" value="AMP-binding_CS"/>
</dbReference>
<evidence type="ECO:0000256" key="2">
    <source>
        <dbReference type="ARBA" id="ARBA00006432"/>
    </source>
</evidence>
<evidence type="ECO:0000256" key="3">
    <source>
        <dbReference type="ARBA" id="ARBA00022448"/>
    </source>
</evidence>
<comment type="catalytic activity">
    <reaction evidence="18">
        <text>tetracosanoate + ATP + CoA = tetracosanoyl-CoA + AMP + diphosphate</text>
        <dbReference type="Rhea" id="RHEA:33639"/>
        <dbReference type="ChEBI" id="CHEBI:30616"/>
        <dbReference type="ChEBI" id="CHEBI:31014"/>
        <dbReference type="ChEBI" id="CHEBI:33019"/>
        <dbReference type="ChEBI" id="CHEBI:57287"/>
        <dbReference type="ChEBI" id="CHEBI:65052"/>
        <dbReference type="ChEBI" id="CHEBI:456215"/>
    </reaction>
    <physiologicalReaction direction="left-to-right" evidence="18">
        <dbReference type="Rhea" id="RHEA:33640"/>
    </physiologicalReaction>
</comment>
<dbReference type="InterPro" id="IPR045851">
    <property type="entry name" value="AMP-bd_C_sf"/>
</dbReference>
<keyword evidence="10" id="KW-1133">Transmembrane helix</keyword>
<evidence type="ECO:0000256" key="20">
    <source>
        <dbReference type="ARBA" id="ARBA00068795"/>
    </source>
</evidence>
<dbReference type="GO" id="GO:0005789">
    <property type="term" value="C:endoplasmic reticulum membrane"/>
    <property type="evidence" value="ECO:0007669"/>
    <property type="project" value="TreeGrafter"/>
</dbReference>
<comment type="function">
    <text evidence="19">Acyl-CoA synthetase required for both the import of long chain fatty acids (LCFAs) (C14-C18) and the activation very long chain fatty acids (VLCFAs) (C20-C26) by esterification of the fatty acids into metabolically active CoA-thioesters for subsequent degradation or incorporation into phospholipids. The transport and fatty acyl-CoA synthetase activities are genetically separable and are thus independent activities. Esterifies VLCFAs in the peroxisome matrix. The VLCFAs are actively transported into peroxisomes by a PXA1-PXA2 heterodimeric transporter in the peroxisomal membrane.</text>
</comment>
<evidence type="ECO:0000256" key="14">
    <source>
        <dbReference type="ARBA" id="ARBA00026121"/>
    </source>
</evidence>
<evidence type="ECO:0000256" key="11">
    <source>
        <dbReference type="ARBA" id="ARBA00023055"/>
    </source>
</evidence>
<keyword evidence="6" id="KW-0812">Transmembrane</keyword>
<comment type="catalytic activity">
    <reaction evidence="15">
        <text>a very long-chain fatty acid + ATP + CoA = a very long-chain fatty acyl-CoA + AMP + diphosphate</text>
        <dbReference type="Rhea" id="RHEA:54536"/>
        <dbReference type="ChEBI" id="CHEBI:30616"/>
        <dbReference type="ChEBI" id="CHEBI:33019"/>
        <dbReference type="ChEBI" id="CHEBI:57287"/>
        <dbReference type="ChEBI" id="CHEBI:58950"/>
        <dbReference type="ChEBI" id="CHEBI:138261"/>
        <dbReference type="ChEBI" id="CHEBI:456215"/>
    </reaction>
    <physiologicalReaction direction="left-to-right" evidence="15">
        <dbReference type="Rhea" id="RHEA:54537"/>
    </physiologicalReaction>
</comment>
<evidence type="ECO:0000256" key="17">
    <source>
        <dbReference type="ARBA" id="ARBA00046271"/>
    </source>
</evidence>
<evidence type="ECO:0000256" key="15">
    <source>
        <dbReference type="ARBA" id="ARBA00036527"/>
    </source>
</evidence>
<dbReference type="Gene3D" id="3.30.300.30">
    <property type="match status" value="1"/>
</dbReference>
<evidence type="ECO:0000256" key="4">
    <source>
        <dbReference type="ARBA" id="ARBA00022475"/>
    </source>
</evidence>
<name>A0A7R9BI15_9CRUS</name>
<evidence type="ECO:0000256" key="9">
    <source>
        <dbReference type="ARBA" id="ARBA00022840"/>
    </source>
</evidence>
<keyword evidence="7" id="KW-0547">Nucleotide-binding</keyword>
<keyword evidence="11" id="KW-0445">Lipid transport</keyword>
<dbReference type="AlphaFoldDB" id="A0A7R9BI15"/>
<evidence type="ECO:0000256" key="19">
    <source>
        <dbReference type="ARBA" id="ARBA00060276"/>
    </source>
</evidence>
<evidence type="ECO:0000256" key="5">
    <source>
        <dbReference type="ARBA" id="ARBA00022598"/>
    </source>
</evidence>
<sequence length="749" mass="83116">MSRSGPSGLLPCCFSGSVEPDAESEMDSKTNADNNGELGLVVKKRSKLSCMAKTVGRDVKAGICFVKVLLKVKLCQRSNTTVPDLFIKNAKAFPNKLAVIAEGKKWTFKDLDEYSNQVANYFQAQGYKKGDVVALFMDNSPEFIGMWLGLAKVGVVPALVNINLRLIQLVHCIKIAESKAVVFHSNFSEAFGEVEADLGSKFPKFVVRIDGEDKKAAGNFVDLLSEMKDASNSEPVVKEQLGFHDKLVYIYTSGTTGMPKAAVIKHSRFVTSSWFVHDICRVGSEDVVYAPLPMFHSVGGILGVGQCVLDGNTLVTRKRFSASGFWSDCVAHRCTVRPPRDAIPPNSHVGYKFFFYVFRSTNGSHFGLFVYLASAVQYMTQLSSEDIIYDPLPLYHTAGGMVGVGQMLGFGLTVVVRKKFSASQFWTEAKNNNCTVAQYIGEICRYLLSTPEKPDDRAHKVRVMFGNGLRPQIWEAFQKRFGVERICEFYGSTEGNANIINMEGKVGAVGFKSLIVPSVLPILLIKVDEETGEPLRGPDGLCIPCEPGEPGEFIGKIQRNHPLRDFDGYADEQATKKKIMKDVFKQGDLYFRSGDVLVMDEFGYFYFRDRTGDTFRWRGENVSTSEVEGVLSHLLDHKDCVVYGVEVPLVEGRAGMAAILDPDDSVDLKDLVVGMRKALAPYARPVFIRKVRQLDSTGTYKLKKLDLQHEAFDMERVQDPLFFMDPSTGSYVPLDAALYDTILSGKTRL</sequence>
<keyword evidence="8" id="KW-0443">Lipid metabolism</keyword>
<keyword evidence="5" id="KW-0436">Ligase</keyword>
<dbReference type="EMBL" id="OA882506">
    <property type="protein sequence ID" value="CAD7275725.1"/>
    <property type="molecule type" value="Genomic_DNA"/>
</dbReference>
<evidence type="ECO:0000256" key="6">
    <source>
        <dbReference type="ARBA" id="ARBA00022692"/>
    </source>
</evidence>
<accession>A0A7R9BI15</accession>
<organism evidence="24">
    <name type="scientific">Notodromas monacha</name>
    <dbReference type="NCBI Taxonomy" id="399045"/>
    <lineage>
        <taxon>Eukaryota</taxon>
        <taxon>Metazoa</taxon>
        <taxon>Ecdysozoa</taxon>
        <taxon>Arthropoda</taxon>
        <taxon>Crustacea</taxon>
        <taxon>Oligostraca</taxon>
        <taxon>Ostracoda</taxon>
        <taxon>Podocopa</taxon>
        <taxon>Podocopida</taxon>
        <taxon>Cypridocopina</taxon>
        <taxon>Cypridoidea</taxon>
        <taxon>Cyprididae</taxon>
        <taxon>Notodromas</taxon>
    </lineage>
</organism>
<dbReference type="InterPro" id="IPR000873">
    <property type="entry name" value="AMP-dep_synth/lig_dom"/>
</dbReference>
<dbReference type="InterPro" id="IPR025110">
    <property type="entry name" value="AMP-bd_C"/>
</dbReference>